<gene>
    <name evidence="3" type="ORF">AX774_g4814</name>
</gene>
<sequence length="183" mass="20740">MSKGGYKKQRARFVQDEFELEDTEFKQKSHESPHEGRGGSMSEELAMDELDFGEENINKPGKKSKRMSRYQKESLMDEGGGVVSAAAAELTRKMTEMVGAGIREEQFRNIFINAPQYNRQKKFKIFVRAVFEICELVFLVYLVHPANPGGNTNIEVYNCSSAFVGATCGSNQRGYRRCQTIPF</sequence>
<keyword evidence="2" id="KW-1133">Transmembrane helix</keyword>
<feature type="transmembrane region" description="Helical" evidence="2">
    <location>
        <begin position="125"/>
        <end position="143"/>
    </location>
</feature>
<proteinExistence type="predicted"/>
<feature type="compositionally biased region" description="Basic residues" evidence="1">
    <location>
        <begin position="1"/>
        <end position="11"/>
    </location>
</feature>
<feature type="compositionally biased region" description="Basic residues" evidence="1">
    <location>
        <begin position="60"/>
        <end position="69"/>
    </location>
</feature>
<reference evidence="4" key="1">
    <citation type="submission" date="2017-01" db="EMBL/GenBank/DDBJ databases">
        <authorList>
            <person name="Wang Y."/>
            <person name="White M."/>
            <person name="Kvist S."/>
            <person name="Moncalvo J.-M."/>
        </authorList>
    </citation>
    <scope>NUCLEOTIDE SEQUENCE [LARGE SCALE GENOMIC DNA]</scope>
    <source>
        <strain evidence="4">COL-18-3</strain>
    </source>
</reference>
<keyword evidence="2" id="KW-0472">Membrane</keyword>
<accession>A0A1R1PL82</accession>
<feature type="compositionally biased region" description="Basic and acidic residues" evidence="1">
    <location>
        <begin position="23"/>
        <end position="37"/>
    </location>
</feature>
<dbReference type="AlphaFoldDB" id="A0A1R1PL82"/>
<dbReference type="Proteomes" id="UP000188320">
    <property type="component" value="Unassembled WGS sequence"/>
</dbReference>
<evidence type="ECO:0000256" key="2">
    <source>
        <dbReference type="SAM" id="Phobius"/>
    </source>
</evidence>
<feature type="region of interest" description="Disordered" evidence="1">
    <location>
        <begin position="1"/>
        <end position="73"/>
    </location>
</feature>
<comment type="caution">
    <text evidence="3">The sequence shown here is derived from an EMBL/GenBank/DDBJ whole genome shotgun (WGS) entry which is preliminary data.</text>
</comment>
<evidence type="ECO:0000313" key="3">
    <source>
        <dbReference type="EMBL" id="OMH81724.1"/>
    </source>
</evidence>
<feature type="compositionally biased region" description="Acidic residues" evidence="1">
    <location>
        <begin position="45"/>
        <end position="54"/>
    </location>
</feature>
<keyword evidence="4" id="KW-1185">Reference proteome</keyword>
<organism evidence="3 4">
    <name type="scientific">Zancudomyces culisetae</name>
    <name type="common">Gut fungus</name>
    <name type="synonym">Smittium culisetae</name>
    <dbReference type="NCBI Taxonomy" id="1213189"/>
    <lineage>
        <taxon>Eukaryota</taxon>
        <taxon>Fungi</taxon>
        <taxon>Fungi incertae sedis</taxon>
        <taxon>Zoopagomycota</taxon>
        <taxon>Kickxellomycotina</taxon>
        <taxon>Harpellomycetes</taxon>
        <taxon>Harpellales</taxon>
        <taxon>Legeriomycetaceae</taxon>
        <taxon>Zancudomyces</taxon>
    </lineage>
</organism>
<dbReference type="EMBL" id="LSSK01000838">
    <property type="protein sequence ID" value="OMH81724.1"/>
    <property type="molecule type" value="Genomic_DNA"/>
</dbReference>
<evidence type="ECO:0000256" key="1">
    <source>
        <dbReference type="SAM" id="MobiDB-lite"/>
    </source>
</evidence>
<protein>
    <submittedName>
        <fullName evidence="3">Uncharacterized protein</fullName>
    </submittedName>
</protein>
<name>A0A1R1PL82_ZANCU</name>
<keyword evidence="2" id="KW-0812">Transmembrane</keyword>
<evidence type="ECO:0000313" key="4">
    <source>
        <dbReference type="Proteomes" id="UP000188320"/>
    </source>
</evidence>